<dbReference type="Pfam" id="PF00144">
    <property type="entry name" value="Beta-lactamase"/>
    <property type="match status" value="1"/>
</dbReference>
<dbReference type="EMBL" id="JAFIMR010000008">
    <property type="protein sequence ID" value="KAI1875352.1"/>
    <property type="molecule type" value="Genomic_DNA"/>
</dbReference>
<dbReference type="InterPro" id="IPR001466">
    <property type="entry name" value="Beta-lactam-related"/>
</dbReference>
<protein>
    <recommendedName>
        <fullName evidence="3">Beta-lactamase-related domain-containing protein</fullName>
    </recommendedName>
</protein>
<name>A0A9Q0ASW4_9PEZI</name>
<dbReference type="SUPFAM" id="SSF56601">
    <property type="entry name" value="beta-lactamase/transpeptidase-like"/>
    <property type="match status" value="1"/>
</dbReference>
<evidence type="ECO:0000313" key="5">
    <source>
        <dbReference type="Proteomes" id="UP000829685"/>
    </source>
</evidence>
<dbReference type="InterPro" id="IPR012338">
    <property type="entry name" value="Beta-lactam/transpept-like"/>
</dbReference>
<comment type="similarity">
    <text evidence="1">Belongs to the class-A beta-lactamase family.</text>
</comment>
<proteinExistence type="inferred from homology"/>
<dbReference type="PANTHER" id="PTHR43283">
    <property type="entry name" value="BETA-LACTAMASE-RELATED"/>
    <property type="match status" value="1"/>
</dbReference>
<dbReference type="Gene3D" id="3.40.710.10">
    <property type="entry name" value="DD-peptidase/beta-lactamase superfamily"/>
    <property type="match status" value="1"/>
</dbReference>
<keyword evidence="5" id="KW-1185">Reference proteome</keyword>
<organism evidence="4 5">
    <name type="scientific">Neoarthrinium moseri</name>
    <dbReference type="NCBI Taxonomy" id="1658444"/>
    <lineage>
        <taxon>Eukaryota</taxon>
        <taxon>Fungi</taxon>
        <taxon>Dikarya</taxon>
        <taxon>Ascomycota</taxon>
        <taxon>Pezizomycotina</taxon>
        <taxon>Sordariomycetes</taxon>
        <taxon>Xylariomycetidae</taxon>
        <taxon>Amphisphaeriales</taxon>
        <taxon>Apiosporaceae</taxon>
        <taxon>Neoarthrinium</taxon>
    </lineage>
</organism>
<reference evidence="4" key="1">
    <citation type="submission" date="2021-03" db="EMBL/GenBank/DDBJ databases">
        <title>Revisited historic fungal species revealed as producer of novel bioactive compounds through whole genome sequencing and comparative genomics.</title>
        <authorList>
            <person name="Vignolle G.A."/>
            <person name="Hochenegger N."/>
            <person name="Mach R.L."/>
            <person name="Mach-Aigner A.R."/>
            <person name="Javad Rahimi M."/>
            <person name="Salim K.A."/>
            <person name="Chan C.M."/>
            <person name="Lim L.B.L."/>
            <person name="Cai F."/>
            <person name="Druzhinina I.S."/>
            <person name="U'Ren J.M."/>
            <person name="Derntl C."/>
        </authorList>
    </citation>
    <scope>NUCLEOTIDE SEQUENCE</scope>
    <source>
        <strain evidence="4">TUCIM 5799</strain>
    </source>
</reference>
<dbReference type="PANTHER" id="PTHR43283:SF17">
    <property type="entry name" value="(LOVD), PUTATIVE (AFU_ORTHOLOGUE AFUA_5G00920)-RELATED"/>
    <property type="match status" value="1"/>
</dbReference>
<accession>A0A9Q0ASW4</accession>
<dbReference type="GO" id="GO:0016787">
    <property type="term" value="F:hydrolase activity"/>
    <property type="evidence" value="ECO:0007669"/>
    <property type="project" value="UniProtKB-KW"/>
</dbReference>
<dbReference type="AlphaFoldDB" id="A0A9Q0ASW4"/>
<evidence type="ECO:0000259" key="3">
    <source>
        <dbReference type="Pfam" id="PF00144"/>
    </source>
</evidence>
<dbReference type="Proteomes" id="UP000829685">
    <property type="component" value="Unassembled WGS sequence"/>
</dbReference>
<evidence type="ECO:0000256" key="2">
    <source>
        <dbReference type="ARBA" id="ARBA00022801"/>
    </source>
</evidence>
<dbReference type="InterPro" id="IPR050789">
    <property type="entry name" value="Diverse_Enzym_Activities"/>
</dbReference>
<feature type="domain" description="Beta-lactamase-related" evidence="3">
    <location>
        <begin position="8"/>
        <end position="373"/>
    </location>
</feature>
<comment type="caution">
    <text evidence="4">The sequence shown here is derived from an EMBL/GenBank/DDBJ whole genome shotgun (WGS) entry which is preliminary data.</text>
</comment>
<gene>
    <name evidence="4" type="ORF">JX265_004410</name>
</gene>
<evidence type="ECO:0000256" key="1">
    <source>
        <dbReference type="ARBA" id="ARBA00009009"/>
    </source>
</evidence>
<sequence length="396" mass="43489">MEGVETLMNKAVQDGTILGAVLLAKDKSGNVNYYNAFGSRTVVPEEKPMEKDTIFLMASMTKLMTTIAALQVVERGLIKLDDDVTGLLPVLAKQEVLTGFSEDGKPTVEKRRKPITLRQLLTHSFGGAYDFLSPDIVKYREYHKIPEGPRTTIDEAFGTPLLHQPGEGWLYGPGLDWAGQVVEKLTGTTLEEHMQQNIWGPLGLRDITFWPEARADMQPRRAAMAIRDAATGKAVQSRKPINISAGLTQAAGGQGAFAGLADYLEILRSLLVDDGRLLRRATTEAMFRPQLSPAAKAALLANFKHPEWAVGHFPDTEEYDWGLGGILIDGDKHPFRKRNAMLWSGNANLSWFLDRTAGVCGVFGTQLLPPADPQIEELIKAFEEGVYSLSGAKTKL</sequence>
<keyword evidence="2" id="KW-0378">Hydrolase</keyword>
<evidence type="ECO:0000313" key="4">
    <source>
        <dbReference type="EMBL" id="KAI1875352.1"/>
    </source>
</evidence>